<keyword evidence="4" id="KW-1185">Reference proteome</keyword>
<keyword evidence="1 3" id="KW-0812">Transmembrane</keyword>
<sequence>MHSSIYLTVLVVLSLILPDFINLVTSNFSIIDAELKYYRNMGDELQKYKESLVESLKAKYELYYNPRNNASQSSTNCQDLDSNLANKNIYDEIFQETQKQQNDSMIRAQGSDEALFEKFINQKVSDLSKRFVSKTTKNEIILDQYNDKVYLVSIDNKFLFTDDQSYSFVSIMEMQDEKLFGNISYERNSDIQWRLCTLHKINGVIKDIQFDTQKQNFLINYIDTQNQSFIRVYNSTSFCQKQKNQFSSFYKNDNKMNDQSSEQQESVQTQMKFYQQKHNFRIEDIFKLTKETKYDQKNYLEIPMNYTQILRMTYYKNLIIYSSLADRSLMKTIKISNNQDEAQLQKINLPNFSYIDKDYVQVLSIQVVDILEEKGGFTQKFIAIVLKGNSEDVFIECELYKTKFDQNREEIPKIDNTRFFFNREEAQTLFSKNVSQYMRNIDIFENNLFPHVHTAYSKMRNKFVVNILDQFLILVDFSIPSMIGIIDIEPTNYSKLIKEGFKIKKMHFSENGNFLCILTQDQEQHNQIFLLEMSKINSINKFQQTEMFQIKEVRDRIKNHIIKDFSAYEGDENAQQLNSVLLLEGGEILNMSLCTNCTNKFKKSVVKELVDIFSTLLISIGFIILFICAKQLMANIEEEQDDY</sequence>
<dbReference type="KEGG" id="tet:TTHERM_00729100"/>
<reference evidence="4" key="1">
    <citation type="journal article" date="2006" name="PLoS Biol.">
        <title>Macronuclear genome sequence of the ciliate Tetrahymena thermophila, a model eukaryote.</title>
        <authorList>
            <person name="Eisen J.A."/>
            <person name="Coyne R.S."/>
            <person name="Wu M."/>
            <person name="Wu D."/>
            <person name="Thiagarajan M."/>
            <person name="Wortman J.R."/>
            <person name="Badger J.H."/>
            <person name="Ren Q."/>
            <person name="Amedeo P."/>
            <person name="Jones K.M."/>
            <person name="Tallon L.J."/>
            <person name="Delcher A.L."/>
            <person name="Salzberg S.L."/>
            <person name="Silva J.C."/>
            <person name="Haas B.J."/>
            <person name="Majoros W.H."/>
            <person name="Farzad M."/>
            <person name="Carlton J.M."/>
            <person name="Smith R.K. Jr."/>
            <person name="Garg J."/>
            <person name="Pearlman R.E."/>
            <person name="Karrer K.M."/>
            <person name="Sun L."/>
            <person name="Manning G."/>
            <person name="Elde N.C."/>
            <person name="Turkewitz A.P."/>
            <person name="Asai D.J."/>
            <person name="Wilkes D.E."/>
            <person name="Wang Y."/>
            <person name="Cai H."/>
            <person name="Collins K."/>
            <person name="Stewart B.A."/>
            <person name="Lee S.R."/>
            <person name="Wilamowska K."/>
            <person name="Weinberg Z."/>
            <person name="Ruzzo W.L."/>
            <person name="Wloga D."/>
            <person name="Gaertig J."/>
            <person name="Frankel J."/>
            <person name="Tsao C.-C."/>
            <person name="Gorovsky M.A."/>
            <person name="Keeling P.J."/>
            <person name="Waller R.F."/>
            <person name="Patron N.J."/>
            <person name="Cherry J.M."/>
            <person name="Stover N.A."/>
            <person name="Krieger C.J."/>
            <person name="del Toro C."/>
            <person name="Ryder H.F."/>
            <person name="Williamson S.C."/>
            <person name="Barbeau R.A."/>
            <person name="Hamilton E.P."/>
            <person name="Orias E."/>
        </authorList>
    </citation>
    <scope>NUCLEOTIDE SEQUENCE [LARGE SCALE GENOMIC DNA]</scope>
    <source>
        <strain evidence="4">SB210</strain>
    </source>
</reference>
<feature type="transmembrane region" description="Helical" evidence="1">
    <location>
        <begin position="609"/>
        <end position="629"/>
    </location>
</feature>
<dbReference type="AlphaFoldDB" id="I7MLK2"/>
<evidence type="ECO:0000313" key="4">
    <source>
        <dbReference type="Proteomes" id="UP000009168"/>
    </source>
</evidence>
<keyword evidence="1" id="KW-0472">Membrane</keyword>
<dbReference type="InParanoid" id="I7MLK2"/>
<proteinExistence type="predicted"/>
<dbReference type="RefSeq" id="XP_001022695.2">
    <property type="nucleotide sequence ID" value="XM_001022695.2"/>
</dbReference>
<dbReference type="EMBL" id="GG662537">
    <property type="protein sequence ID" value="EAS02450.2"/>
    <property type="molecule type" value="Genomic_DNA"/>
</dbReference>
<evidence type="ECO:0000313" key="3">
    <source>
        <dbReference type="EMBL" id="EAS02450.2"/>
    </source>
</evidence>
<feature type="chain" id="PRO_5003712461" evidence="2">
    <location>
        <begin position="27"/>
        <end position="643"/>
    </location>
</feature>
<feature type="signal peptide" evidence="2">
    <location>
        <begin position="1"/>
        <end position="26"/>
    </location>
</feature>
<dbReference type="Proteomes" id="UP000009168">
    <property type="component" value="Unassembled WGS sequence"/>
</dbReference>
<organism evidence="3 4">
    <name type="scientific">Tetrahymena thermophila (strain SB210)</name>
    <dbReference type="NCBI Taxonomy" id="312017"/>
    <lineage>
        <taxon>Eukaryota</taxon>
        <taxon>Sar</taxon>
        <taxon>Alveolata</taxon>
        <taxon>Ciliophora</taxon>
        <taxon>Intramacronucleata</taxon>
        <taxon>Oligohymenophorea</taxon>
        <taxon>Hymenostomatida</taxon>
        <taxon>Tetrahymenina</taxon>
        <taxon>Tetrahymenidae</taxon>
        <taxon>Tetrahymena</taxon>
    </lineage>
</organism>
<protein>
    <submittedName>
        <fullName evidence="3">Transmembrane protein, putative</fullName>
    </submittedName>
</protein>
<gene>
    <name evidence="3" type="ORF">TTHERM_00729100</name>
</gene>
<evidence type="ECO:0000256" key="1">
    <source>
        <dbReference type="SAM" id="Phobius"/>
    </source>
</evidence>
<dbReference type="GeneID" id="7829408"/>
<keyword evidence="1" id="KW-1133">Transmembrane helix</keyword>
<accession>I7MLK2</accession>
<evidence type="ECO:0000256" key="2">
    <source>
        <dbReference type="SAM" id="SignalP"/>
    </source>
</evidence>
<keyword evidence="2" id="KW-0732">Signal</keyword>
<name>I7MLK2_TETTS</name>